<comment type="similarity">
    <text evidence="3">Belongs to the glucosamine/galactosamine-6-phosphate isomerase family. NagB subfamily.</text>
</comment>
<evidence type="ECO:0000256" key="1">
    <source>
        <dbReference type="ARBA" id="ARBA00022801"/>
    </source>
</evidence>
<comment type="caution">
    <text evidence="3">Lacks conserved residue(s) required for the propagation of feature annotation.</text>
</comment>
<dbReference type="InterPro" id="IPR004547">
    <property type="entry name" value="Glucosamine6P_isomerase"/>
</dbReference>
<dbReference type="Pfam" id="PF01182">
    <property type="entry name" value="Glucosamine_iso"/>
    <property type="match status" value="1"/>
</dbReference>
<dbReference type="Gene3D" id="3.40.50.1360">
    <property type="match status" value="1"/>
</dbReference>
<evidence type="ECO:0000256" key="2">
    <source>
        <dbReference type="ARBA" id="ARBA00023277"/>
    </source>
</evidence>
<accession>A0ABT7UYE5</accession>
<feature type="active site" description="Proton acceptor; for ring-opening step" evidence="3">
    <location>
        <position position="131"/>
    </location>
</feature>
<dbReference type="PANTHER" id="PTHR11280">
    <property type="entry name" value="GLUCOSAMINE-6-PHOSPHATE ISOMERASE"/>
    <property type="match status" value="1"/>
</dbReference>
<dbReference type="Proteomes" id="UP001529343">
    <property type="component" value="Unassembled WGS sequence"/>
</dbReference>
<evidence type="ECO:0000313" key="5">
    <source>
        <dbReference type="EMBL" id="MDM8266727.1"/>
    </source>
</evidence>
<dbReference type="InterPro" id="IPR037171">
    <property type="entry name" value="NagB/RpiA_transferase-like"/>
</dbReference>
<keyword evidence="6" id="KW-1185">Reference proteome</keyword>
<gene>
    <name evidence="3" type="primary">nagB</name>
    <name evidence="5" type="ORF">QUW44_06080</name>
</gene>
<feature type="active site" description="For ring-opening step" evidence="3">
    <location>
        <position position="129"/>
    </location>
</feature>
<name>A0ABT7UYE5_9LACO</name>
<feature type="domain" description="Glucosamine/galactosamine-6-phosphate isomerase" evidence="4">
    <location>
        <begin position="8"/>
        <end position="219"/>
    </location>
</feature>
<reference evidence="6" key="1">
    <citation type="submission" date="2023-06" db="EMBL/GenBank/DDBJ databases">
        <title>Identification and characterization of horizontal gene transfer across gut microbiota members of farm animals based on homology search.</title>
        <authorList>
            <person name="Zeman M."/>
            <person name="Kubasova T."/>
            <person name="Jahodarova E."/>
            <person name="Nykrynova M."/>
            <person name="Rychlik I."/>
        </authorList>
    </citation>
    <scope>NUCLEOTIDE SEQUENCE [LARGE SCALE GENOMIC DNA]</scope>
    <source>
        <strain evidence="6">161_Gplus</strain>
    </source>
</reference>
<comment type="caution">
    <text evidence="5">The sequence shown here is derived from an EMBL/GenBank/DDBJ whole genome shotgun (WGS) entry which is preliminary data.</text>
</comment>
<organism evidence="5 6">
    <name type="scientific">Limosilactobacillus pontis</name>
    <dbReference type="NCBI Taxonomy" id="35787"/>
    <lineage>
        <taxon>Bacteria</taxon>
        <taxon>Bacillati</taxon>
        <taxon>Bacillota</taxon>
        <taxon>Bacilli</taxon>
        <taxon>Lactobacillales</taxon>
        <taxon>Lactobacillaceae</taxon>
        <taxon>Limosilactobacillus</taxon>
    </lineage>
</organism>
<sequence>MKIITAKTATEASARAFDIVNELMRRDQLQVMGLATGSTPLDLYKQICESNLDFSRCTSVNLDEYVGLKPTDPQSYHYFMQEHLFNAKPFKESFFPDGTNPDAGEVTRKYDRILAQHPIDLQILGIGRNGHIGFNEPGTLFDSHTHRVALTASTINANARFFENPDEVPRYAYTMGIASIMAAKRIILLAFGDAKAEAIRQTVNGPVTLEVPGSVLQRHPDVTVVLDEAAAGRL</sequence>
<dbReference type="EMBL" id="JAUDDW010000021">
    <property type="protein sequence ID" value="MDM8266727.1"/>
    <property type="molecule type" value="Genomic_DNA"/>
</dbReference>
<dbReference type="PANTHER" id="PTHR11280:SF5">
    <property type="entry name" value="GLUCOSAMINE-6-PHOSPHATE ISOMERASE"/>
    <property type="match status" value="1"/>
</dbReference>
<evidence type="ECO:0000313" key="6">
    <source>
        <dbReference type="Proteomes" id="UP001529343"/>
    </source>
</evidence>
<dbReference type="InterPro" id="IPR006148">
    <property type="entry name" value="Glc/Gal-6P_isomerase"/>
</dbReference>
<comment type="pathway">
    <text evidence="3">Amino-sugar metabolism; N-acetylneuraminate degradation; D-fructose 6-phosphate from N-acetylneuraminate: step 5/5.</text>
</comment>
<evidence type="ECO:0000256" key="3">
    <source>
        <dbReference type="HAMAP-Rule" id="MF_01241"/>
    </source>
</evidence>
<keyword evidence="1 3" id="KW-0378">Hydrolase</keyword>
<comment type="function">
    <text evidence="3">Catalyzes the reversible isomerization-deamination of glucosamine 6-phosphate (GlcN6P) to form fructose 6-phosphate (Fru6P) and ammonium ion.</text>
</comment>
<feature type="active site" description="Proton acceptor; for enolization step" evidence="3">
    <location>
        <position position="63"/>
    </location>
</feature>
<dbReference type="HAMAP" id="MF_01241">
    <property type="entry name" value="GlcN6P_deamin"/>
    <property type="match status" value="1"/>
</dbReference>
<feature type="active site" description="For ring-opening step" evidence="3">
    <location>
        <position position="136"/>
    </location>
</feature>
<dbReference type="InterPro" id="IPR018321">
    <property type="entry name" value="Glucosamine6P_isomerase_CS"/>
</dbReference>
<dbReference type="RefSeq" id="WP_289586255.1">
    <property type="nucleotide sequence ID" value="NZ_JAUDDW010000021.1"/>
</dbReference>
<keyword evidence="2 3" id="KW-0119">Carbohydrate metabolism</keyword>
<dbReference type="EC" id="3.5.99.6" evidence="3"/>
<proteinExistence type="inferred from homology"/>
<comment type="catalytic activity">
    <reaction evidence="3">
        <text>alpha-D-glucosamine 6-phosphate + H2O = beta-D-fructose 6-phosphate + NH4(+)</text>
        <dbReference type="Rhea" id="RHEA:12172"/>
        <dbReference type="ChEBI" id="CHEBI:15377"/>
        <dbReference type="ChEBI" id="CHEBI:28938"/>
        <dbReference type="ChEBI" id="CHEBI:57634"/>
        <dbReference type="ChEBI" id="CHEBI:75989"/>
        <dbReference type="EC" id="3.5.99.6"/>
    </reaction>
</comment>
<evidence type="ECO:0000259" key="4">
    <source>
        <dbReference type="Pfam" id="PF01182"/>
    </source>
</evidence>
<dbReference type="SUPFAM" id="SSF100950">
    <property type="entry name" value="NagB/RpiA/CoA transferase-like"/>
    <property type="match status" value="1"/>
</dbReference>
<protein>
    <recommendedName>
        <fullName evidence="3">Glucosamine-6-phosphate deaminase</fullName>
        <ecNumber evidence="3">3.5.99.6</ecNumber>
    </recommendedName>
    <alternativeName>
        <fullName evidence="3">GlcN6P deaminase</fullName>
        <shortName evidence="3">GNPDA</shortName>
    </alternativeName>
    <alternativeName>
        <fullName evidence="3">Glucosamine-6-phosphate isomerase</fullName>
    </alternativeName>
</protein>
<dbReference type="CDD" id="cd01399">
    <property type="entry name" value="GlcN6P_deaminase"/>
    <property type="match status" value="1"/>
</dbReference>
<dbReference type="PROSITE" id="PS01161">
    <property type="entry name" value="GLC_GALNAC_ISOMERASE"/>
    <property type="match status" value="1"/>
</dbReference>